<dbReference type="Proteomes" id="UP001501523">
    <property type="component" value="Unassembled WGS sequence"/>
</dbReference>
<feature type="transmembrane region" description="Helical" evidence="1">
    <location>
        <begin position="328"/>
        <end position="351"/>
    </location>
</feature>
<feature type="transmembrane region" description="Helical" evidence="1">
    <location>
        <begin position="263"/>
        <end position="283"/>
    </location>
</feature>
<evidence type="ECO:0000313" key="3">
    <source>
        <dbReference type="Proteomes" id="UP001501523"/>
    </source>
</evidence>
<dbReference type="RefSeq" id="WP_343790628.1">
    <property type="nucleotide sequence ID" value="NZ_BAAAEU010000008.1"/>
</dbReference>
<organism evidence="2 3">
    <name type="scientific">Dokdonella soli</name>
    <dbReference type="NCBI Taxonomy" id="529810"/>
    <lineage>
        <taxon>Bacteria</taxon>
        <taxon>Pseudomonadati</taxon>
        <taxon>Pseudomonadota</taxon>
        <taxon>Gammaproteobacteria</taxon>
        <taxon>Lysobacterales</taxon>
        <taxon>Rhodanobacteraceae</taxon>
        <taxon>Dokdonella</taxon>
    </lineage>
</organism>
<feature type="transmembrane region" description="Helical" evidence="1">
    <location>
        <begin position="130"/>
        <end position="149"/>
    </location>
</feature>
<feature type="transmembrane region" description="Helical" evidence="1">
    <location>
        <begin position="104"/>
        <end position="123"/>
    </location>
</feature>
<feature type="transmembrane region" description="Helical" evidence="1">
    <location>
        <begin position="360"/>
        <end position="379"/>
    </location>
</feature>
<gene>
    <name evidence="2" type="ORF">GCM10009105_20930</name>
</gene>
<comment type="caution">
    <text evidence="2">The sequence shown here is derived from an EMBL/GenBank/DDBJ whole genome shotgun (WGS) entry which is preliminary data.</text>
</comment>
<name>A0ABN1IJH9_9GAMM</name>
<evidence type="ECO:0000256" key="1">
    <source>
        <dbReference type="SAM" id="Phobius"/>
    </source>
</evidence>
<protein>
    <submittedName>
        <fullName evidence="2">Glucosyltransferase domain-containing protein</fullName>
    </submittedName>
</protein>
<feature type="transmembrane region" description="Helical" evidence="1">
    <location>
        <begin position="202"/>
        <end position="224"/>
    </location>
</feature>
<feature type="transmembrane region" description="Helical" evidence="1">
    <location>
        <begin position="74"/>
        <end position="98"/>
    </location>
</feature>
<dbReference type="Pfam" id="PF14264">
    <property type="entry name" value="Glucos_trans_II"/>
    <property type="match status" value="1"/>
</dbReference>
<keyword evidence="1" id="KW-0472">Membrane</keyword>
<evidence type="ECO:0000313" key="2">
    <source>
        <dbReference type="EMBL" id="GAA0715441.1"/>
    </source>
</evidence>
<proteinExistence type="predicted"/>
<feature type="transmembrane region" description="Helical" evidence="1">
    <location>
        <begin position="16"/>
        <end position="35"/>
    </location>
</feature>
<dbReference type="EMBL" id="BAAAEU010000008">
    <property type="protein sequence ID" value="GAA0715441.1"/>
    <property type="molecule type" value="Genomic_DNA"/>
</dbReference>
<keyword evidence="3" id="KW-1185">Reference proteome</keyword>
<keyword evidence="1" id="KW-1133">Transmembrane helix</keyword>
<feature type="transmembrane region" description="Helical" evidence="1">
    <location>
        <begin position="295"/>
        <end position="322"/>
    </location>
</feature>
<dbReference type="InterPro" id="IPR025686">
    <property type="entry name" value="Glucos_trans_II"/>
</dbReference>
<keyword evidence="1" id="KW-0812">Transmembrane</keyword>
<accession>A0ABN1IJH9</accession>
<feature type="transmembrane region" description="Helical" evidence="1">
    <location>
        <begin position="169"/>
        <end position="190"/>
    </location>
</feature>
<sequence>MNAISVSSDRVRDERGVFATLLALYFLVLFPILRANRYYNDDLKRALIGRTGWDSNGRPLTTLLMKLLQCYDHALVDISPLPQIGAVAVLAWIGVLIARRYAIRSPWVAALVAFPLGAQPFFLENLSYKFDALSMSLALLLALLPIVALKDSRREWWLGILALFASLNFYQPAINVFLIFVLLDLLLAMLHDKTPRDLMMQFLSRALQAGVAMLAYQFIVGIHVNGWVKQRTEKISSLHDLPLIKTNLVDFTHFIGASFNGQWWAYFAPVVALLALFPIAIGIRYAVKARLTQPAWVTAVLFAISFLLPVAAYACVFGPMLLLTNPLIAPRVLVGIGALLAAALIVMHAALQQWRRSEKWAMSVAGMLALGMCSFASAYGNALGEQKDYEDRIATRLADDVAELEASYSTRSVLLDGAAGYSPITTHIAEQFPLMRSLVPPYISAEDKFHTHIFLLYYIPDFVDMRLETDPGTVQLASAVLAKTCQAPVVRSTNAYRLYVIDNVIVVAFRSVHPDRCAADGAPIDGANKGIPSNDIRSQPPL</sequence>
<reference evidence="2 3" key="1">
    <citation type="journal article" date="2019" name="Int. J. Syst. Evol. Microbiol.">
        <title>The Global Catalogue of Microorganisms (GCM) 10K type strain sequencing project: providing services to taxonomists for standard genome sequencing and annotation.</title>
        <authorList>
            <consortium name="The Broad Institute Genomics Platform"/>
            <consortium name="The Broad Institute Genome Sequencing Center for Infectious Disease"/>
            <person name="Wu L."/>
            <person name="Ma J."/>
        </authorList>
    </citation>
    <scope>NUCLEOTIDE SEQUENCE [LARGE SCALE GENOMIC DNA]</scope>
    <source>
        <strain evidence="2 3">JCM 15421</strain>
    </source>
</reference>